<name>A0A1S6GKU1_9MYCO</name>
<evidence type="ECO:0000256" key="1">
    <source>
        <dbReference type="SAM" id="MobiDB-lite"/>
    </source>
</evidence>
<dbReference type="AlphaFoldDB" id="A0A1S6GKU1"/>
<dbReference type="Gene3D" id="2.30.30.940">
    <property type="match status" value="1"/>
</dbReference>
<feature type="compositionally biased region" description="Basic and acidic residues" evidence="1">
    <location>
        <begin position="346"/>
        <end position="359"/>
    </location>
</feature>
<dbReference type="CDD" id="cd18809">
    <property type="entry name" value="SF1_C_RecD"/>
    <property type="match status" value="1"/>
</dbReference>
<feature type="region of interest" description="Disordered" evidence="1">
    <location>
        <begin position="941"/>
        <end position="976"/>
    </location>
</feature>
<feature type="region of interest" description="Disordered" evidence="1">
    <location>
        <begin position="333"/>
        <end position="384"/>
    </location>
</feature>
<dbReference type="InterPro" id="IPR050534">
    <property type="entry name" value="Coronavir_polyprotein_1ab"/>
</dbReference>
<evidence type="ECO:0000259" key="2">
    <source>
        <dbReference type="Pfam" id="PF08751"/>
    </source>
</evidence>
<dbReference type="RefSeq" id="WP_155909801.1">
    <property type="nucleotide sequence ID" value="NZ_KY349138.1"/>
</dbReference>
<dbReference type="Gene3D" id="3.40.50.300">
    <property type="entry name" value="P-loop containing nucleotide triphosphate hydrolases"/>
    <property type="match status" value="2"/>
</dbReference>
<gene>
    <name evidence="3" type="primary">traI</name>
    <name evidence="3" type="ORF">pCBMA213_2_00112</name>
</gene>
<sequence length="1006" mass="110395">MLTISRLGRWSINYYEKTANEAKSAAMDRQSANGGLGEYYSEKDTRTPTWIVVGEKGQVGELTGLSADALAGGFADGAEVTRWLDDGIAPNEASGRAFTKESVHGFDLMFAAPKSVSLMRALHDDLNEKIIGEAHLKAVSAAMEYLHQHAGYTRVHNPLTGKKDLERLPGLVAIAYQHETSRCGDPHLHTHVVLPNRQPRADGQLVSIDSKSLHHEAKAAGIIYQAVLRHELHLMRGFEWNHVAAHSGMAEIAGVTRACLKAWSQRSTRLREWARDNLVIVDGEPTAQQLAAAQKATRPRKAESLSWEQLKEMWRADARGLELDRDAHFTAREERRKAATATQRAQGRETRADAKEGRRAARSTAAEIGPGADMPAEPDAPRPPLDRARIAQMAAQIDKAAFTRADLVEVVGALVPVDAPGDPRTLIETIVDTVGMRISEPREAHHREGHELLTVSAVIKEEEQIFQMVDERDNATVLDLHEEDLGDLSPDQARAIANIASSPWLVQPLQAPAGAGKTHSLKALRAAAHRGHKEVLVLAPTGKAVDEAMRDEAGDRGLTVDKALKLIADHQLNVTKRTVIIVDEASMVGTPDLLKLLACATVGRAKMVLVGDPYQLAPVKKRGGMFEQLCADLPWSQRLGEVWRMRQADERDASLALRNGRGKRLKKAVGWYRTHGRLHTGDQIAMADDATAAYMKARAEGKDAAIICDRWEMADAINRKLHTAYTKADAASVQVATDESTVAKPTVRVARDQDVRVGDIVISRNNDVSITVHPGDDHPRGKQVDQVRNGNRWVVAGVDAKSGRIAAERLTDNARVVFEGEYLREHVTLGYATTLHAAQGITVGNSKTEGVALTVLADSASRAMAYVGMTRGKDENHAFIYQPMTGEADHEHGRVVSGEDIHTLRRGNKYAAEHHFTEILKNDDRARTMHAEAERTDRELLGDDIAAPLDRNDQRRDRRAGAWQQHNADERGRSASYQRIMEGIERAAEAAAAERAQSIDGDGLEL</sequence>
<dbReference type="InterPro" id="IPR014862">
    <property type="entry name" value="TrwC"/>
</dbReference>
<proteinExistence type="predicted"/>
<keyword evidence="3" id="KW-0614">Plasmid</keyword>
<protein>
    <submittedName>
        <fullName evidence="3">Multifunctional conjugation protein TraI</fullName>
    </submittedName>
</protein>
<reference evidence="3" key="1">
    <citation type="submission" date="2016-12" db="EMBL/GenBank/DDBJ databases">
        <title>Complete plasmid sequence carrying type IV-like and type VII secretion systems from an atypical mycobacteria strain.</title>
        <authorList>
            <person name="Morgado S."/>
            <person name="Marin M."/>
            <person name="Fonseca E."/>
            <person name="Freitas F."/>
            <person name="Vicente A.C."/>
        </authorList>
    </citation>
    <scope>NUCLEOTIDE SEQUENCE</scope>
    <source>
        <strain evidence="3">CBMA 213</strain>
        <plasmid evidence="3">pCBMA213_2</plasmid>
    </source>
</reference>
<dbReference type="PANTHER" id="PTHR43788">
    <property type="entry name" value="DNA2/NAM7 HELICASE FAMILY MEMBER"/>
    <property type="match status" value="1"/>
</dbReference>
<dbReference type="Pfam" id="PF13604">
    <property type="entry name" value="AAA_30"/>
    <property type="match status" value="1"/>
</dbReference>
<evidence type="ECO:0000313" key="3">
    <source>
        <dbReference type="EMBL" id="AQS22476.1"/>
    </source>
</evidence>
<geneLocation type="plasmid" evidence="3">
    <name>pCBMA213_2</name>
</geneLocation>
<feature type="domain" description="TrwC relaxase" evidence="2">
    <location>
        <begin position="13"/>
        <end position="319"/>
    </location>
</feature>
<dbReference type="Pfam" id="PF08751">
    <property type="entry name" value="TrwC"/>
    <property type="match status" value="1"/>
</dbReference>
<dbReference type="CDD" id="cd17933">
    <property type="entry name" value="DEXSc_RecD-like"/>
    <property type="match status" value="1"/>
</dbReference>
<dbReference type="SUPFAM" id="SSF55464">
    <property type="entry name" value="Origin of replication-binding domain, RBD-like"/>
    <property type="match status" value="1"/>
</dbReference>
<organism evidence="3">
    <name type="scientific">Mycolicibacterium sp. CBMA 213</name>
    <dbReference type="NCBI Taxonomy" id="1968788"/>
    <lineage>
        <taxon>Bacteria</taxon>
        <taxon>Bacillati</taxon>
        <taxon>Actinomycetota</taxon>
        <taxon>Actinomycetes</taxon>
        <taxon>Mycobacteriales</taxon>
        <taxon>Mycobacteriaceae</taxon>
        <taxon>Mycolicibacterium</taxon>
    </lineage>
</organism>
<dbReference type="InterPro" id="IPR027417">
    <property type="entry name" value="P-loop_NTPase"/>
</dbReference>
<dbReference type="NCBIfam" id="NF041492">
    <property type="entry name" value="MobF"/>
    <property type="match status" value="1"/>
</dbReference>
<accession>A0A1S6GKU1</accession>
<dbReference type="SUPFAM" id="SSF52540">
    <property type="entry name" value="P-loop containing nucleoside triphosphate hydrolases"/>
    <property type="match status" value="1"/>
</dbReference>
<dbReference type="EMBL" id="KY349138">
    <property type="protein sequence ID" value="AQS22476.1"/>
    <property type="molecule type" value="Genomic_DNA"/>
</dbReference>
<feature type="compositionally biased region" description="Basic and acidic residues" evidence="1">
    <location>
        <begin position="950"/>
        <end position="960"/>
    </location>
</feature>